<dbReference type="EMBL" id="BAABWN010000007">
    <property type="protein sequence ID" value="GAA6168537.1"/>
    <property type="molecule type" value="Genomic_DNA"/>
</dbReference>
<evidence type="ECO:0000256" key="1">
    <source>
        <dbReference type="SAM" id="Phobius"/>
    </source>
</evidence>
<dbReference type="PANTHER" id="PTHR28026">
    <property type="entry name" value="DUF962 DOMAIN PROTEIN (AFU_ORTHOLOGUE AFUA_8G05310)"/>
    <property type="match status" value="1"/>
</dbReference>
<sequence length="170" mass="19280">MKTFTDYLIEYAKYHRDRRNIVTHMIGVPIIVFSVILLLSRPSLEIGAATVTPAHLVCLMTVIFYVRLNAMFGLYMAALFALGIYLANVTLSLPLILWLSIGLSLFFIGWVIQFIGHYYEGKKPVFMDDLIGLLIGPLFVLAEVFFAAGMYQQLKKDIEEKAGKVKFNYS</sequence>
<feature type="transmembrane region" description="Helical" evidence="1">
    <location>
        <begin position="46"/>
        <end position="65"/>
    </location>
</feature>
<feature type="transmembrane region" description="Helical" evidence="1">
    <location>
        <begin position="72"/>
        <end position="89"/>
    </location>
</feature>
<keyword evidence="3" id="KW-1185">Reference proteome</keyword>
<gene>
    <name evidence="2" type="ORF">NBRC116591_23480</name>
</gene>
<proteinExistence type="predicted"/>
<dbReference type="Proteomes" id="UP001465153">
    <property type="component" value="Unassembled WGS sequence"/>
</dbReference>
<evidence type="ECO:0000313" key="3">
    <source>
        <dbReference type="Proteomes" id="UP001465153"/>
    </source>
</evidence>
<accession>A0ABQ0AA55</accession>
<keyword evidence="1" id="KW-0812">Transmembrane</keyword>
<dbReference type="PANTHER" id="PTHR28026:SF9">
    <property type="entry name" value="2-HYDROXY-PALMITIC ACID DIOXYGENASE MPO1"/>
    <property type="match status" value="1"/>
</dbReference>
<dbReference type="InterPro" id="IPR009305">
    <property type="entry name" value="Mpo1-like"/>
</dbReference>
<feature type="transmembrane region" description="Helical" evidence="1">
    <location>
        <begin position="95"/>
        <end position="118"/>
    </location>
</feature>
<name>A0ABQ0AA55_9GAMM</name>
<keyword evidence="1" id="KW-0472">Membrane</keyword>
<dbReference type="Pfam" id="PF06127">
    <property type="entry name" value="Mpo1-like"/>
    <property type="match status" value="1"/>
</dbReference>
<comment type="caution">
    <text evidence="2">The sequence shown here is derived from an EMBL/GenBank/DDBJ whole genome shotgun (WGS) entry which is preliminary data.</text>
</comment>
<evidence type="ECO:0000313" key="2">
    <source>
        <dbReference type="EMBL" id="GAA6168537.1"/>
    </source>
</evidence>
<protein>
    <submittedName>
        <fullName evidence="2">DUF962 domain-containing protein</fullName>
    </submittedName>
</protein>
<reference evidence="2 3" key="1">
    <citation type="submission" date="2024-04" db="EMBL/GenBank/DDBJ databases">
        <title>Draft genome sequence of Sessilibacter corallicola NBRC 116591.</title>
        <authorList>
            <person name="Miyakawa T."/>
            <person name="Kusuya Y."/>
            <person name="Miura T."/>
        </authorList>
    </citation>
    <scope>NUCLEOTIDE SEQUENCE [LARGE SCALE GENOMIC DNA]</scope>
    <source>
        <strain evidence="2 3">KU-00831-HH</strain>
    </source>
</reference>
<dbReference type="RefSeq" id="WP_353303253.1">
    <property type="nucleotide sequence ID" value="NZ_BAABWN010000007.1"/>
</dbReference>
<keyword evidence="1" id="KW-1133">Transmembrane helix</keyword>
<feature type="transmembrane region" description="Helical" evidence="1">
    <location>
        <begin position="21"/>
        <end position="40"/>
    </location>
</feature>
<organism evidence="2 3">
    <name type="scientific">Sessilibacter corallicola</name>
    <dbReference type="NCBI Taxonomy" id="2904075"/>
    <lineage>
        <taxon>Bacteria</taxon>
        <taxon>Pseudomonadati</taxon>
        <taxon>Pseudomonadota</taxon>
        <taxon>Gammaproteobacteria</taxon>
        <taxon>Cellvibrionales</taxon>
        <taxon>Cellvibrionaceae</taxon>
        <taxon>Sessilibacter</taxon>
    </lineage>
</organism>
<feature type="transmembrane region" description="Helical" evidence="1">
    <location>
        <begin position="130"/>
        <end position="151"/>
    </location>
</feature>